<dbReference type="InterPro" id="IPR003661">
    <property type="entry name" value="HisK_dim/P_dom"/>
</dbReference>
<feature type="region of interest" description="Disordered" evidence="11">
    <location>
        <begin position="106"/>
        <end position="125"/>
    </location>
</feature>
<name>A0A495XZ96_9MICO</name>
<dbReference type="PRINTS" id="PR00344">
    <property type="entry name" value="BCTRLSENSOR"/>
</dbReference>
<keyword evidence="4" id="KW-0597">Phosphoprotein</keyword>
<dbReference type="InterPro" id="IPR004358">
    <property type="entry name" value="Sig_transdc_His_kin-like_C"/>
</dbReference>
<evidence type="ECO:0000259" key="13">
    <source>
        <dbReference type="PROSITE" id="PS50109"/>
    </source>
</evidence>
<dbReference type="SMART" id="SM00387">
    <property type="entry name" value="HATPase_c"/>
    <property type="match status" value="1"/>
</dbReference>
<dbReference type="InterPro" id="IPR003594">
    <property type="entry name" value="HATPase_dom"/>
</dbReference>
<dbReference type="AlphaFoldDB" id="A0A495XZ96"/>
<feature type="domain" description="HAMP" evidence="14">
    <location>
        <begin position="191"/>
        <end position="244"/>
    </location>
</feature>
<dbReference type="Pfam" id="PF00672">
    <property type="entry name" value="HAMP"/>
    <property type="match status" value="1"/>
</dbReference>
<evidence type="ECO:0000313" key="15">
    <source>
        <dbReference type="EMBL" id="RKT79941.1"/>
    </source>
</evidence>
<evidence type="ECO:0000259" key="14">
    <source>
        <dbReference type="PROSITE" id="PS50885"/>
    </source>
</evidence>
<dbReference type="SUPFAM" id="SSF158472">
    <property type="entry name" value="HAMP domain-like"/>
    <property type="match status" value="1"/>
</dbReference>
<dbReference type="Gene3D" id="6.10.340.10">
    <property type="match status" value="1"/>
</dbReference>
<evidence type="ECO:0000313" key="16">
    <source>
        <dbReference type="Proteomes" id="UP000278440"/>
    </source>
</evidence>
<dbReference type="InterPro" id="IPR036890">
    <property type="entry name" value="HATPase_C_sf"/>
</dbReference>
<evidence type="ECO:0000256" key="4">
    <source>
        <dbReference type="ARBA" id="ARBA00022553"/>
    </source>
</evidence>
<dbReference type="Gene3D" id="1.10.287.130">
    <property type="match status" value="1"/>
</dbReference>
<feature type="transmembrane region" description="Helical" evidence="12">
    <location>
        <begin position="163"/>
        <end position="188"/>
    </location>
</feature>
<keyword evidence="6 12" id="KW-0812">Transmembrane</keyword>
<keyword evidence="8 12" id="KW-1133">Transmembrane helix</keyword>
<dbReference type="SUPFAM" id="SSF55874">
    <property type="entry name" value="ATPase domain of HSP90 chaperone/DNA topoisomerase II/histidine kinase"/>
    <property type="match status" value="1"/>
</dbReference>
<dbReference type="RefSeq" id="WP_121034747.1">
    <property type="nucleotide sequence ID" value="NZ_RBXT01000001.1"/>
</dbReference>
<accession>A0A495XZ96</accession>
<dbReference type="Pfam" id="PF02518">
    <property type="entry name" value="HATPase_c"/>
    <property type="match status" value="1"/>
</dbReference>
<keyword evidence="7 15" id="KW-0418">Kinase</keyword>
<feature type="domain" description="Histidine kinase" evidence="13">
    <location>
        <begin position="252"/>
        <end position="461"/>
    </location>
</feature>
<dbReference type="SMART" id="SM00388">
    <property type="entry name" value="HisKA"/>
    <property type="match status" value="1"/>
</dbReference>
<dbReference type="CDD" id="cd00082">
    <property type="entry name" value="HisKA"/>
    <property type="match status" value="1"/>
</dbReference>
<comment type="catalytic activity">
    <reaction evidence="1">
        <text>ATP + protein L-histidine = ADP + protein N-phospho-L-histidine.</text>
        <dbReference type="EC" id="2.7.13.3"/>
    </reaction>
</comment>
<sequence>MVRGWLHLLAPRGVRGQATWAAAVVVAVALVAGGTGLVLLLHTSLTSTVQSTLEAVVDEDAAVLADRGVAGLRASEVDRGADGILVQVVAADGTVAYTSAGRTGTPVSALRPGPGEEAVSGRSPLPLPDALTEPMVVARGATVPGGGDVVVLARRDLEAQEEAVEVVGGMLVVGVPLLVLVAAVVTWWRVGRALGTVEDIRAQVERIGGGRLAERVPVPPSRDEVAHLATTMNEMLTRLQRSDDARRQFVADASHELRSPLATLTAAVEVADADPGGRGWHELGPVVAAESARMQRMVDDLLLLSKADGDALGVAHDDVDLDDVVGDVARRARRGSAASVEVDTVPVRLVGDAHRLGQLAQNLVENATRLAGRVEVRVRPGDDGGAVLVVDDDGPGIAPDDRERVFERFTRLDASRARHSGGSGLGLAIVHEIAAAHGGTVRVETSPLGGARFVVTLAAAPSATVPAQPATSR</sequence>
<dbReference type="CDD" id="cd00075">
    <property type="entry name" value="HATPase"/>
    <property type="match status" value="1"/>
</dbReference>
<dbReference type="SUPFAM" id="SSF47384">
    <property type="entry name" value="Homodimeric domain of signal transducing histidine kinase"/>
    <property type="match status" value="1"/>
</dbReference>
<proteinExistence type="predicted"/>
<evidence type="ECO:0000256" key="7">
    <source>
        <dbReference type="ARBA" id="ARBA00022777"/>
    </source>
</evidence>
<evidence type="ECO:0000256" key="6">
    <source>
        <dbReference type="ARBA" id="ARBA00022692"/>
    </source>
</evidence>
<dbReference type="GO" id="GO:0000155">
    <property type="term" value="F:phosphorelay sensor kinase activity"/>
    <property type="evidence" value="ECO:0007669"/>
    <property type="project" value="InterPro"/>
</dbReference>
<dbReference type="GO" id="GO:0005886">
    <property type="term" value="C:plasma membrane"/>
    <property type="evidence" value="ECO:0007669"/>
    <property type="project" value="UniProtKB-SubCell"/>
</dbReference>
<evidence type="ECO:0000256" key="8">
    <source>
        <dbReference type="ARBA" id="ARBA00022989"/>
    </source>
</evidence>
<keyword evidence="9" id="KW-0902">Two-component regulatory system</keyword>
<evidence type="ECO:0000256" key="3">
    <source>
        <dbReference type="ARBA" id="ARBA00012438"/>
    </source>
</evidence>
<dbReference type="InterPro" id="IPR005467">
    <property type="entry name" value="His_kinase_dom"/>
</dbReference>
<feature type="transmembrane region" description="Helical" evidence="12">
    <location>
        <begin position="20"/>
        <end position="41"/>
    </location>
</feature>
<keyword evidence="16" id="KW-1185">Reference proteome</keyword>
<gene>
    <name evidence="15" type="ORF">DFJ68_3419</name>
</gene>
<evidence type="ECO:0000256" key="11">
    <source>
        <dbReference type="SAM" id="MobiDB-lite"/>
    </source>
</evidence>
<dbReference type="CDD" id="cd06225">
    <property type="entry name" value="HAMP"/>
    <property type="match status" value="1"/>
</dbReference>
<dbReference type="PROSITE" id="PS50109">
    <property type="entry name" value="HIS_KIN"/>
    <property type="match status" value="1"/>
</dbReference>
<evidence type="ECO:0000256" key="10">
    <source>
        <dbReference type="ARBA" id="ARBA00023136"/>
    </source>
</evidence>
<comment type="subcellular location">
    <subcellularLocation>
        <location evidence="2">Cell membrane</location>
    </subcellularLocation>
</comment>
<evidence type="ECO:0000256" key="9">
    <source>
        <dbReference type="ARBA" id="ARBA00023012"/>
    </source>
</evidence>
<dbReference type="Gene3D" id="3.30.565.10">
    <property type="entry name" value="Histidine kinase-like ATPase, C-terminal domain"/>
    <property type="match status" value="1"/>
</dbReference>
<dbReference type="InterPro" id="IPR050428">
    <property type="entry name" value="TCS_sensor_his_kinase"/>
</dbReference>
<dbReference type="Pfam" id="PF00512">
    <property type="entry name" value="HisKA"/>
    <property type="match status" value="1"/>
</dbReference>
<dbReference type="Proteomes" id="UP000278440">
    <property type="component" value="Unassembled WGS sequence"/>
</dbReference>
<reference evidence="15 16" key="1">
    <citation type="submission" date="2018-10" db="EMBL/GenBank/DDBJ databases">
        <title>Sequencing the genomes of 1000 actinobacteria strains.</title>
        <authorList>
            <person name="Klenk H.-P."/>
        </authorList>
    </citation>
    <scope>NUCLEOTIDE SEQUENCE [LARGE SCALE GENOMIC DNA]</scope>
    <source>
        <strain evidence="15 16">DSM 44267</strain>
    </source>
</reference>
<evidence type="ECO:0000256" key="2">
    <source>
        <dbReference type="ARBA" id="ARBA00004236"/>
    </source>
</evidence>
<dbReference type="PROSITE" id="PS50885">
    <property type="entry name" value="HAMP"/>
    <property type="match status" value="1"/>
</dbReference>
<evidence type="ECO:0000256" key="12">
    <source>
        <dbReference type="SAM" id="Phobius"/>
    </source>
</evidence>
<dbReference type="InterPro" id="IPR036097">
    <property type="entry name" value="HisK_dim/P_sf"/>
</dbReference>
<keyword evidence="10 12" id="KW-0472">Membrane</keyword>
<dbReference type="OrthoDB" id="9786919at2"/>
<dbReference type="SMART" id="SM00304">
    <property type="entry name" value="HAMP"/>
    <property type="match status" value="1"/>
</dbReference>
<dbReference type="InterPro" id="IPR003660">
    <property type="entry name" value="HAMP_dom"/>
</dbReference>
<evidence type="ECO:0000256" key="5">
    <source>
        <dbReference type="ARBA" id="ARBA00022679"/>
    </source>
</evidence>
<comment type="caution">
    <text evidence="15">The sequence shown here is derived from an EMBL/GenBank/DDBJ whole genome shotgun (WGS) entry which is preliminary data.</text>
</comment>
<dbReference type="PANTHER" id="PTHR45436">
    <property type="entry name" value="SENSOR HISTIDINE KINASE YKOH"/>
    <property type="match status" value="1"/>
</dbReference>
<dbReference type="EMBL" id="RBXT01000001">
    <property type="protein sequence ID" value="RKT79941.1"/>
    <property type="molecule type" value="Genomic_DNA"/>
</dbReference>
<dbReference type="FunFam" id="1.10.287.130:FF:000001">
    <property type="entry name" value="Two-component sensor histidine kinase"/>
    <property type="match status" value="1"/>
</dbReference>
<evidence type="ECO:0000256" key="1">
    <source>
        <dbReference type="ARBA" id="ARBA00000085"/>
    </source>
</evidence>
<keyword evidence="5" id="KW-0808">Transferase</keyword>
<dbReference type="EC" id="2.7.13.3" evidence="3"/>
<dbReference type="PANTHER" id="PTHR45436:SF5">
    <property type="entry name" value="SENSOR HISTIDINE KINASE TRCS"/>
    <property type="match status" value="1"/>
</dbReference>
<protein>
    <recommendedName>
        <fullName evidence="3">histidine kinase</fullName>
        <ecNumber evidence="3">2.7.13.3</ecNumber>
    </recommendedName>
</protein>
<organism evidence="15 16">
    <name type="scientific">Terracoccus luteus</name>
    <dbReference type="NCBI Taxonomy" id="53356"/>
    <lineage>
        <taxon>Bacteria</taxon>
        <taxon>Bacillati</taxon>
        <taxon>Actinomycetota</taxon>
        <taxon>Actinomycetes</taxon>
        <taxon>Micrococcales</taxon>
        <taxon>Intrasporangiaceae</taxon>
        <taxon>Terracoccus</taxon>
    </lineage>
</organism>